<dbReference type="SUPFAM" id="SSF81343">
    <property type="entry name" value="Fumarate reductase respiratory complex transmembrane subunits"/>
    <property type="match status" value="1"/>
</dbReference>
<comment type="cofactor">
    <cofactor evidence="14">
        <name>heme</name>
        <dbReference type="ChEBI" id="CHEBI:30413"/>
    </cofactor>
    <text evidence="14">The heme is bound between the two transmembrane subunits.</text>
</comment>
<evidence type="ECO:0000256" key="3">
    <source>
        <dbReference type="ARBA" id="ARBA00005163"/>
    </source>
</evidence>
<feature type="transmembrane region" description="Helical" evidence="15">
    <location>
        <begin position="76"/>
        <end position="97"/>
    </location>
</feature>
<dbReference type="PANTHER" id="PTHR10978">
    <property type="entry name" value="SUCCINATE DEHYDROGENASE CYTOCHROME B560 SUBUNIT"/>
    <property type="match status" value="1"/>
</dbReference>
<evidence type="ECO:0000256" key="11">
    <source>
        <dbReference type="ARBA" id="ARBA00023004"/>
    </source>
</evidence>
<dbReference type="OrthoDB" id="9799441at2"/>
<gene>
    <name evidence="16" type="ORF">Deia_00665</name>
</gene>
<dbReference type="NCBIfam" id="TIGR02970">
    <property type="entry name" value="succ_dehyd_cytB"/>
    <property type="match status" value="1"/>
</dbReference>
<dbReference type="PANTHER" id="PTHR10978:SF5">
    <property type="entry name" value="SUCCINATE DEHYDROGENASE CYTOCHROME B560 SUBUNIT, MITOCHONDRIAL"/>
    <property type="match status" value="1"/>
</dbReference>
<evidence type="ECO:0000313" key="16">
    <source>
        <dbReference type="EMBL" id="QED23457.1"/>
    </source>
</evidence>
<evidence type="ECO:0000256" key="14">
    <source>
        <dbReference type="PIRSR" id="PIRSR000178-1"/>
    </source>
</evidence>
<dbReference type="PROSITE" id="PS01000">
    <property type="entry name" value="SDH_CYT_1"/>
    <property type="match status" value="1"/>
</dbReference>
<keyword evidence="17" id="KW-1185">Reference proteome</keyword>
<evidence type="ECO:0000313" key="17">
    <source>
        <dbReference type="Proteomes" id="UP000321934"/>
    </source>
</evidence>
<proteinExistence type="inferred from homology"/>
<dbReference type="Proteomes" id="UP000321934">
    <property type="component" value="Chromosome"/>
</dbReference>
<dbReference type="Gene3D" id="1.20.1300.10">
    <property type="entry name" value="Fumarate reductase/succinate dehydrogenase, transmembrane subunit"/>
    <property type="match status" value="1"/>
</dbReference>
<comment type="function">
    <text evidence="1">Membrane-anchoring subunit of succinate dehydrogenase (SDH).</text>
</comment>
<dbReference type="GO" id="GO:0006099">
    <property type="term" value="P:tricarboxylic acid cycle"/>
    <property type="evidence" value="ECO:0007669"/>
    <property type="project" value="UniProtKB-UniPathway"/>
</dbReference>
<dbReference type="CDD" id="cd03499">
    <property type="entry name" value="SQR_TypeC_SdhC"/>
    <property type="match status" value="1"/>
</dbReference>
<dbReference type="GO" id="GO:0046872">
    <property type="term" value="F:metal ion binding"/>
    <property type="evidence" value="ECO:0007669"/>
    <property type="project" value="UniProtKB-KW"/>
</dbReference>
<dbReference type="InterPro" id="IPR014314">
    <property type="entry name" value="Succ_DH_cytb556"/>
</dbReference>
<reference evidence="16 17" key="1">
    <citation type="journal article" date="2019" name="ISME J.">
        <title>Deianiraea, an extracellular bacterium associated with the ciliate Paramecium, suggests an alternative scenario for the evolution of Rickettsiales.</title>
        <authorList>
            <person name="Castelli M."/>
            <person name="Sabaneyeva E."/>
            <person name="Lanzoni O."/>
            <person name="Lebedeva N."/>
            <person name="Floriano A.M."/>
            <person name="Gaiarsa S."/>
            <person name="Benken K."/>
            <person name="Modeo L."/>
            <person name="Bandi C."/>
            <person name="Potekhin A."/>
            <person name="Sassera D."/>
            <person name="Petroni G."/>
        </authorList>
    </citation>
    <scope>NUCLEOTIDE SEQUENCE [LARGE SCALE GENOMIC DNA]</scope>
    <source>
        <strain evidence="16">CyL4-1</strain>
    </source>
</reference>
<evidence type="ECO:0000256" key="12">
    <source>
        <dbReference type="ARBA" id="ARBA00023136"/>
    </source>
</evidence>
<comment type="similarity">
    <text evidence="4">Belongs to the cytochrome b560 family.</text>
</comment>
<dbReference type="GO" id="GO:0016020">
    <property type="term" value="C:membrane"/>
    <property type="evidence" value="ECO:0007669"/>
    <property type="project" value="UniProtKB-SubCell"/>
</dbReference>
<evidence type="ECO:0000256" key="2">
    <source>
        <dbReference type="ARBA" id="ARBA00004141"/>
    </source>
</evidence>
<keyword evidence="6 14" id="KW-0349">Heme</keyword>
<dbReference type="EMBL" id="CP029077">
    <property type="protein sequence ID" value="QED23457.1"/>
    <property type="molecule type" value="Genomic_DNA"/>
</dbReference>
<organism evidence="16 17">
    <name type="scientific">Candidatus Deianiraea vastatrix</name>
    <dbReference type="NCBI Taxonomy" id="2163644"/>
    <lineage>
        <taxon>Bacteria</taxon>
        <taxon>Pseudomonadati</taxon>
        <taxon>Pseudomonadota</taxon>
        <taxon>Alphaproteobacteria</taxon>
        <taxon>Rickettsiales</taxon>
        <taxon>Candidatus Deianiraeaceae</taxon>
        <taxon>Candidatus Deianiraea</taxon>
    </lineage>
</organism>
<keyword evidence="9" id="KW-0249">Electron transport</keyword>
<sequence length="139" mass="16062">MHNRPTSPHLSIYKWQITSVFSILHRLSGIGLFVVFLLFAILFSIGVEKTTKNHDGVLEILQNFQNLTQSCVYFKYFIFSLIFITLLGFFYHALNGIRFLFWSFAMGFNLKTVEKTAYLVLILAFLLSGYCSFKIIALL</sequence>
<dbReference type="PIRSF" id="PIRSF000178">
    <property type="entry name" value="SDH_cyt_b560"/>
    <property type="match status" value="1"/>
</dbReference>
<comment type="subunit">
    <text evidence="13">Part of an enzyme complex containing four subunits: a flavoprotein, an iron-sulfur protein, plus two membrane-anchoring proteins, SdhC and SdhD. The complex can form homotrimers.</text>
</comment>
<dbReference type="InterPro" id="IPR000701">
    <property type="entry name" value="SuccDH_FuR_B_TM-su"/>
</dbReference>
<comment type="pathway">
    <text evidence="3">Carbohydrate metabolism; tricarboxylic acid cycle.</text>
</comment>
<evidence type="ECO:0000256" key="7">
    <source>
        <dbReference type="ARBA" id="ARBA00022692"/>
    </source>
</evidence>
<name>A0A5B8XIA4_9RICK</name>
<evidence type="ECO:0000256" key="9">
    <source>
        <dbReference type="ARBA" id="ARBA00022982"/>
    </source>
</evidence>
<dbReference type="InterPro" id="IPR018495">
    <property type="entry name" value="Succ_DH_cyt_bsu_CS"/>
</dbReference>
<evidence type="ECO:0000256" key="15">
    <source>
        <dbReference type="SAM" id="Phobius"/>
    </source>
</evidence>
<protein>
    <recommendedName>
        <fullName evidence="5">Succinate dehydrogenase cytochrome b556 subunit</fullName>
    </recommendedName>
</protein>
<dbReference type="GO" id="GO:0009055">
    <property type="term" value="F:electron transfer activity"/>
    <property type="evidence" value="ECO:0007669"/>
    <property type="project" value="InterPro"/>
</dbReference>
<dbReference type="AlphaFoldDB" id="A0A5B8XIA4"/>
<evidence type="ECO:0000256" key="4">
    <source>
        <dbReference type="ARBA" id="ARBA00007244"/>
    </source>
</evidence>
<feature type="transmembrane region" description="Helical" evidence="15">
    <location>
        <begin position="117"/>
        <end position="137"/>
    </location>
</feature>
<evidence type="ECO:0000256" key="6">
    <source>
        <dbReference type="ARBA" id="ARBA00022617"/>
    </source>
</evidence>
<evidence type="ECO:0000256" key="1">
    <source>
        <dbReference type="ARBA" id="ARBA00004050"/>
    </source>
</evidence>
<accession>A0A5B8XIA4</accession>
<keyword evidence="12 15" id="KW-0472">Membrane</keyword>
<evidence type="ECO:0000256" key="13">
    <source>
        <dbReference type="ARBA" id="ARBA00025912"/>
    </source>
</evidence>
<comment type="subcellular location">
    <subcellularLocation>
        <location evidence="2">Membrane</location>
        <topology evidence="2">Multi-pass membrane protein</topology>
    </subcellularLocation>
</comment>
<dbReference type="RefSeq" id="WP_146820727.1">
    <property type="nucleotide sequence ID" value="NZ_CP029077.1"/>
</dbReference>
<evidence type="ECO:0000256" key="8">
    <source>
        <dbReference type="ARBA" id="ARBA00022723"/>
    </source>
</evidence>
<feature type="transmembrane region" description="Helical" evidence="15">
    <location>
        <begin position="20"/>
        <end position="43"/>
    </location>
</feature>
<evidence type="ECO:0000256" key="10">
    <source>
        <dbReference type="ARBA" id="ARBA00022989"/>
    </source>
</evidence>
<keyword evidence="10 15" id="KW-1133">Transmembrane helix</keyword>
<dbReference type="UniPathway" id="UPA00223"/>
<evidence type="ECO:0000256" key="5">
    <source>
        <dbReference type="ARBA" id="ARBA00020076"/>
    </source>
</evidence>
<keyword evidence="8 14" id="KW-0479">Metal-binding</keyword>
<keyword evidence="7 15" id="KW-0812">Transmembrane</keyword>
<keyword evidence="9" id="KW-0813">Transport</keyword>
<dbReference type="Pfam" id="PF01127">
    <property type="entry name" value="Sdh_cyt"/>
    <property type="match status" value="1"/>
</dbReference>
<feature type="binding site" description="axial binding residue" evidence="14">
    <location>
        <position position="92"/>
    </location>
    <ligand>
        <name>heme</name>
        <dbReference type="ChEBI" id="CHEBI:30413"/>
        <note>ligand shared with second transmembrane subunit</note>
    </ligand>
    <ligandPart>
        <name>Fe</name>
        <dbReference type="ChEBI" id="CHEBI:18248"/>
    </ligandPart>
</feature>
<dbReference type="InterPro" id="IPR034804">
    <property type="entry name" value="SQR/QFR_C/D"/>
</dbReference>
<keyword evidence="11 14" id="KW-0408">Iron</keyword>